<reference evidence="1" key="1">
    <citation type="submission" date="2019-08" db="EMBL/GenBank/DDBJ databases">
        <authorList>
            <person name="Kucharzyk K."/>
            <person name="Murdoch R.W."/>
            <person name="Higgins S."/>
            <person name="Loffler F."/>
        </authorList>
    </citation>
    <scope>NUCLEOTIDE SEQUENCE</scope>
</reference>
<evidence type="ECO:0000313" key="1">
    <source>
        <dbReference type="EMBL" id="MPM67795.1"/>
    </source>
</evidence>
<dbReference type="EMBL" id="VSSQ01021897">
    <property type="protein sequence ID" value="MPM67795.1"/>
    <property type="molecule type" value="Genomic_DNA"/>
</dbReference>
<comment type="caution">
    <text evidence="1">The sequence shown here is derived from an EMBL/GenBank/DDBJ whole genome shotgun (WGS) entry which is preliminary data.</text>
</comment>
<proteinExistence type="predicted"/>
<dbReference type="AlphaFoldDB" id="A0A645BR59"/>
<accession>A0A645BR59</accession>
<gene>
    <name evidence="1" type="ORF">SDC9_114720</name>
</gene>
<sequence>MGHIGGKFLALQFGPLALRHINKQHDAAVQFILIDRIQEHLVHTALQLQRAFRLVSLKAALYLRRKDRIAVQQQHAFARGLLLPEQGQHAVIGQDNTAYFVQQQEALAHVLHNGGDGGVSAFRLSYPAGQFPPLGFYAPVQGQ</sequence>
<organism evidence="1">
    <name type="scientific">bioreactor metagenome</name>
    <dbReference type="NCBI Taxonomy" id="1076179"/>
    <lineage>
        <taxon>unclassified sequences</taxon>
        <taxon>metagenomes</taxon>
        <taxon>ecological metagenomes</taxon>
    </lineage>
</organism>
<protein>
    <submittedName>
        <fullName evidence="1">Uncharacterized protein</fullName>
    </submittedName>
</protein>
<name>A0A645BR59_9ZZZZ</name>